<dbReference type="InterPro" id="IPR005523">
    <property type="entry name" value="DUF317_SPDY"/>
</dbReference>
<dbReference type="OrthoDB" id="4254756at2"/>
<keyword evidence="3" id="KW-1185">Reference proteome</keyword>
<organism evidence="2 3">
    <name type="scientific">Streptomyces niveus</name>
    <name type="common">Streptomyces spheroides</name>
    <dbReference type="NCBI Taxonomy" id="193462"/>
    <lineage>
        <taxon>Bacteria</taxon>
        <taxon>Bacillati</taxon>
        <taxon>Actinomycetota</taxon>
        <taxon>Actinomycetes</taxon>
        <taxon>Kitasatosporales</taxon>
        <taxon>Streptomycetaceae</taxon>
        <taxon>Streptomyces</taxon>
    </lineage>
</organism>
<dbReference type="EMBL" id="CP018047">
    <property type="protein sequence ID" value="AQU67419.1"/>
    <property type="molecule type" value="Genomic_DNA"/>
</dbReference>
<dbReference type="RefSeq" id="WP_078075982.1">
    <property type="nucleotide sequence ID" value="NZ_CP018047.1"/>
</dbReference>
<feature type="domain" description="DUF317" evidence="1">
    <location>
        <begin position="204"/>
        <end position="253"/>
    </location>
</feature>
<reference evidence="2 3" key="1">
    <citation type="submission" date="2016-11" db="EMBL/GenBank/DDBJ databases">
        <title>Complete genome sequence of Streptomyces niveus SCSIO 3406.</title>
        <authorList>
            <person name="Zhu Q."/>
            <person name="Cheng W."/>
            <person name="Song Y."/>
            <person name="Li Q."/>
            <person name="Ju J."/>
        </authorList>
    </citation>
    <scope>NUCLEOTIDE SEQUENCE [LARGE SCALE GENOMIC DNA]</scope>
    <source>
        <strain evidence="2 3">SCSIO 3406</strain>
    </source>
</reference>
<proteinExistence type="predicted"/>
<gene>
    <name evidence="2" type="ORF">BBN63_15385</name>
</gene>
<feature type="domain" description="DUF317" evidence="1">
    <location>
        <begin position="79"/>
        <end position="145"/>
    </location>
</feature>
<dbReference type="KEGG" id="snw:BBN63_15385"/>
<name>A0A1U9QTM1_STRNV</name>
<protein>
    <recommendedName>
        <fullName evidence="1">DUF317 domain-containing protein</fullName>
    </recommendedName>
</protein>
<evidence type="ECO:0000259" key="1">
    <source>
        <dbReference type="Pfam" id="PF03771"/>
    </source>
</evidence>
<dbReference type="AlphaFoldDB" id="A0A1U9QTM1"/>
<accession>A0A1U9QTM1</accession>
<dbReference type="Pfam" id="PF03771">
    <property type="entry name" value="SPDY"/>
    <property type="match status" value="2"/>
</dbReference>
<evidence type="ECO:0000313" key="3">
    <source>
        <dbReference type="Proteomes" id="UP000189677"/>
    </source>
</evidence>
<evidence type="ECO:0000313" key="2">
    <source>
        <dbReference type="EMBL" id="AQU67419.1"/>
    </source>
</evidence>
<dbReference type="Proteomes" id="UP000189677">
    <property type="component" value="Chromosome"/>
</dbReference>
<sequence>MEVSLHPHHPVVPSPSDPPSAFWVGPRYLAGDDGLLYEMVADTLTGLGWANLMMVRGRRGPDEASEDRQVLRSTVLHISRDTLRWAQWVLADEPFLLGELPVAWQVSAREDTSSPLAAWSAYFTPGIPGEVLGDFLAALNNRHQPTAGSAGPELVLDALTTRGWLRDIDHPRSGAVDPMFTTCVSLGEVPPLIQDGDPRALTLAGDEAGPAGWQAWAEPALGAPYLWAASFSAGVPHDLVGAFAASLASSAPVLRRVLPESTKDRLLRAPAD</sequence>